<dbReference type="PRINTS" id="PR00344">
    <property type="entry name" value="BCTRLSENSOR"/>
</dbReference>
<name>A0A4Y8SFY2_9SPHI</name>
<organism evidence="4 5">
    <name type="scientific">Mucilaginibacter psychrotolerans</name>
    <dbReference type="NCBI Taxonomy" id="1524096"/>
    <lineage>
        <taxon>Bacteria</taxon>
        <taxon>Pseudomonadati</taxon>
        <taxon>Bacteroidota</taxon>
        <taxon>Sphingobacteriia</taxon>
        <taxon>Sphingobacteriales</taxon>
        <taxon>Sphingobacteriaceae</taxon>
        <taxon>Mucilaginibacter</taxon>
    </lineage>
</organism>
<gene>
    <name evidence="4" type="ORF">E2R66_11540</name>
</gene>
<dbReference type="InterPro" id="IPR014710">
    <property type="entry name" value="RmlC-like_jellyroll"/>
</dbReference>
<evidence type="ECO:0000256" key="1">
    <source>
        <dbReference type="ARBA" id="ARBA00000085"/>
    </source>
</evidence>
<accession>A0A4Y8SFY2</accession>
<dbReference type="EMBL" id="SOZE01000009">
    <property type="protein sequence ID" value="TFF37792.1"/>
    <property type="molecule type" value="Genomic_DNA"/>
</dbReference>
<dbReference type="InterPro" id="IPR004358">
    <property type="entry name" value="Sig_transdc_His_kin-like_C"/>
</dbReference>
<dbReference type="RefSeq" id="WP_133230504.1">
    <property type="nucleotide sequence ID" value="NZ_SOZE01000009.1"/>
</dbReference>
<dbReference type="SUPFAM" id="SSF51206">
    <property type="entry name" value="cAMP-binding domain-like"/>
    <property type="match status" value="1"/>
</dbReference>
<dbReference type="Gene3D" id="3.30.565.10">
    <property type="entry name" value="Histidine kinase-like ATPase, C-terminal domain"/>
    <property type="match status" value="1"/>
</dbReference>
<dbReference type="InterPro" id="IPR005467">
    <property type="entry name" value="His_kinase_dom"/>
</dbReference>
<dbReference type="CDD" id="cd00038">
    <property type="entry name" value="CAP_ED"/>
    <property type="match status" value="1"/>
</dbReference>
<comment type="caution">
    <text evidence="4">The sequence shown here is derived from an EMBL/GenBank/DDBJ whole genome shotgun (WGS) entry which is preliminary data.</text>
</comment>
<dbReference type="Pfam" id="PF00027">
    <property type="entry name" value="cNMP_binding"/>
    <property type="match status" value="1"/>
</dbReference>
<reference evidence="4 5" key="1">
    <citation type="journal article" date="2017" name="Int. J. Syst. Evol. Microbiol.">
        <title>Mucilaginibacterpsychrotolerans sp. nov., isolated from peatlands.</title>
        <authorList>
            <person name="Deng Y."/>
            <person name="Shen L."/>
            <person name="Xu B."/>
            <person name="Liu Y."/>
            <person name="Gu Z."/>
            <person name="Liu H."/>
            <person name="Zhou Y."/>
        </authorList>
    </citation>
    <scope>NUCLEOTIDE SEQUENCE [LARGE SCALE GENOMIC DNA]</scope>
    <source>
        <strain evidence="4 5">NH7-4</strain>
    </source>
</reference>
<comment type="catalytic activity">
    <reaction evidence="1">
        <text>ATP + protein L-histidine = ADP + protein N-phospho-L-histidine.</text>
        <dbReference type="EC" id="2.7.13.3"/>
    </reaction>
</comment>
<feature type="domain" description="Histidine kinase" evidence="3">
    <location>
        <begin position="254"/>
        <end position="467"/>
    </location>
</feature>
<keyword evidence="5" id="KW-1185">Reference proteome</keyword>
<evidence type="ECO:0000313" key="4">
    <source>
        <dbReference type="EMBL" id="TFF37792.1"/>
    </source>
</evidence>
<dbReference type="Gene3D" id="2.60.120.10">
    <property type="entry name" value="Jelly Rolls"/>
    <property type="match status" value="1"/>
</dbReference>
<dbReference type="PANTHER" id="PTHR43065:SF48">
    <property type="entry name" value="HISTIDINE KINASE"/>
    <property type="match status" value="1"/>
</dbReference>
<dbReference type="InterPro" id="IPR003594">
    <property type="entry name" value="HATPase_dom"/>
</dbReference>
<dbReference type="PROSITE" id="PS50109">
    <property type="entry name" value="HIS_KIN"/>
    <property type="match status" value="1"/>
</dbReference>
<dbReference type="OrthoDB" id="9806995at2"/>
<dbReference type="InterPro" id="IPR036890">
    <property type="entry name" value="HATPase_C_sf"/>
</dbReference>
<dbReference type="GO" id="GO:0004673">
    <property type="term" value="F:protein histidine kinase activity"/>
    <property type="evidence" value="ECO:0007669"/>
    <property type="project" value="UniProtKB-EC"/>
</dbReference>
<evidence type="ECO:0000313" key="5">
    <source>
        <dbReference type="Proteomes" id="UP000297540"/>
    </source>
</evidence>
<dbReference type="Proteomes" id="UP000297540">
    <property type="component" value="Unassembled WGS sequence"/>
</dbReference>
<evidence type="ECO:0000256" key="2">
    <source>
        <dbReference type="ARBA" id="ARBA00012438"/>
    </source>
</evidence>
<dbReference type="AlphaFoldDB" id="A0A4Y8SFY2"/>
<sequence>MTNSQHIRELSEFPALSGVPYEQLSWLVSNSLHRELKHGEILSSPESPLTGTHFIMTGSCQVYNFQQGAERELGTLKSGEITGYLPFSRGYTTSVHISAMEPTAVLTLPIQLIKGMISEYYELTQALVHVMCNRIRYMTSVQLQNEKMMALGKLSAGITHEINNPASANISDASNLIGYLKNLSSSFQNLPFCARTKQSTAFYKILGSVQPEPDADIIVSFRERVALEEHFNQWLISNGIENGDEIAESYVELGLTHEPLIEIADAYQKNDLAVVLTWIAAHLQAQRTARNILSSSKRIEQLVHSVKTYTHMDRGAAKQLTNIHSGIKNALIMLEHKRKHLNINLVEDYDTSLPEVHALVGELNQVWTNLIDNALDAMAKNGSGTLTIRTVKDQKYIKIIVKDNGPGIPEEIQSLIFDPFFTTKEIGKGTGIGLEVVKTIIAQHSGTVKMTSHPGETSFIICFPIYN</sequence>
<evidence type="ECO:0000259" key="3">
    <source>
        <dbReference type="PROSITE" id="PS50109"/>
    </source>
</evidence>
<dbReference type="SMART" id="SM00387">
    <property type="entry name" value="HATPase_c"/>
    <property type="match status" value="1"/>
</dbReference>
<dbReference type="EC" id="2.7.13.3" evidence="2"/>
<dbReference type="Gene3D" id="1.10.287.130">
    <property type="match status" value="1"/>
</dbReference>
<proteinExistence type="predicted"/>
<dbReference type="Pfam" id="PF02518">
    <property type="entry name" value="HATPase_c"/>
    <property type="match status" value="1"/>
</dbReference>
<dbReference type="SUPFAM" id="SSF55874">
    <property type="entry name" value="ATPase domain of HSP90 chaperone/DNA topoisomerase II/histidine kinase"/>
    <property type="match status" value="1"/>
</dbReference>
<protein>
    <recommendedName>
        <fullName evidence="2">histidine kinase</fullName>
        <ecNumber evidence="2">2.7.13.3</ecNumber>
    </recommendedName>
</protein>
<dbReference type="PANTHER" id="PTHR43065">
    <property type="entry name" value="SENSOR HISTIDINE KINASE"/>
    <property type="match status" value="1"/>
</dbReference>
<dbReference type="InterPro" id="IPR000595">
    <property type="entry name" value="cNMP-bd_dom"/>
</dbReference>
<dbReference type="InterPro" id="IPR018490">
    <property type="entry name" value="cNMP-bd_dom_sf"/>
</dbReference>